<feature type="signal peptide" evidence="1">
    <location>
        <begin position="1"/>
        <end position="25"/>
    </location>
</feature>
<reference evidence="2 3" key="1">
    <citation type="submission" date="2021-03" db="EMBL/GenBank/DDBJ databases">
        <title>Complete genome of Parasphingorhabdus_sp.JHSY0214.</title>
        <authorList>
            <person name="Yoo J.H."/>
            <person name="Bae J.W."/>
        </authorList>
    </citation>
    <scope>NUCLEOTIDE SEQUENCE [LARGE SCALE GENOMIC DNA]</scope>
    <source>
        <strain evidence="2 3">JHSY0214</strain>
    </source>
</reference>
<sequence length="342" mass="38925">MSIKYTTKLGTALFSLALITSPALAHPPIPDRPADVEKTAFEADRADILAMAGNFKVRFDMQESTPWVSDYTPRDRKISGGHEVVKIVEDTGTKIVLQHLLVVDTGDSDFIVKHWRQDWEYEPEKILAYSDRNSWEYQPISEKRRNGRWSQTVYQVDDSPRYAGLGEWETQGGVRRWRSNWTWRPLARRDAVRDPVYDRYYAINRHSPMPNGWIHFQDNTKMGMVDGKLVPIVQEYVLNTYTKFDGYNVQAAEDYWTKTQGYWAEVRKSWETAFASNNGVVVEEEAQTGTVISADILEMGTKIANGEMDAGAAKKTARELIANATKPNAVESAQNAITNSPY</sequence>
<dbReference type="RefSeq" id="WP_207987228.1">
    <property type="nucleotide sequence ID" value="NZ_CP071794.1"/>
</dbReference>
<proteinExistence type="predicted"/>
<gene>
    <name evidence="2" type="ORF">J4G78_14510</name>
</gene>
<dbReference type="EMBL" id="CP071794">
    <property type="protein sequence ID" value="QTD55404.1"/>
    <property type="molecule type" value="Genomic_DNA"/>
</dbReference>
<evidence type="ECO:0000313" key="2">
    <source>
        <dbReference type="EMBL" id="QTD55404.1"/>
    </source>
</evidence>
<dbReference type="Pfam" id="PF20311">
    <property type="entry name" value="DUF6607"/>
    <property type="match status" value="1"/>
</dbReference>
<dbReference type="Proteomes" id="UP000663923">
    <property type="component" value="Chromosome"/>
</dbReference>
<evidence type="ECO:0000256" key="1">
    <source>
        <dbReference type="SAM" id="SignalP"/>
    </source>
</evidence>
<protein>
    <submittedName>
        <fullName evidence="2">Uncharacterized protein</fullName>
    </submittedName>
</protein>
<keyword evidence="1" id="KW-0732">Signal</keyword>
<evidence type="ECO:0000313" key="3">
    <source>
        <dbReference type="Proteomes" id="UP000663923"/>
    </source>
</evidence>
<organism evidence="2 3">
    <name type="scientific">Parasphingorhabdus cellanae</name>
    <dbReference type="NCBI Taxonomy" id="2806553"/>
    <lineage>
        <taxon>Bacteria</taxon>
        <taxon>Pseudomonadati</taxon>
        <taxon>Pseudomonadota</taxon>
        <taxon>Alphaproteobacteria</taxon>
        <taxon>Sphingomonadales</taxon>
        <taxon>Sphingomonadaceae</taxon>
        <taxon>Parasphingorhabdus</taxon>
    </lineage>
</organism>
<dbReference type="InterPro" id="IPR046715">
    <property type="entry name" value="DUF6607"/>
</dbReference>
<feature type="chain" id="PRO_5046759195" evidence="1">
    <location>
        <begin position="26"/>
        <end position="342"/>
    </location>
</feature>
<accession>A0ABX7T1F5</accession>
<keyword evidence="3" id="KW-1185">Reference proteome</keyword>
<name>A0ABX7T1F5_9SPHN</name>